<organism evidence="7 8">
    <name type="scientific">Amycolatopsis albispora</name>
    <dbReference type="NCBI Taxonomy" id="1804986"/>
    <lineage>
        <taxon>Bacteria</taxon>
        <taxon>Bacillati</taxon>
        <taxon>Actinomycetota</taxon>
        <taxon>Actinomycetes</taxon>
        <taxon>Pseudonocardiales</taxon>
        <taxon>Pseudonocardiaceae</taxon>
        <taxon>Amycolatopsis</taxon>
    </lineage>
</organism>
<dbReference type="InterPro" id="IPR036259">
    <property type="entry name" value="MFS_trans_sf"/>
</dbReference>
<dbReference type="Gene3D" id="1.20.1250.20">
    <property type="entry name" value="MFS general substrate transporter like domains"/>
    <property type="match status" value="1"/>
</dbReference>
<dbReference type="InterPro" id="IPR011701">
    <property type="entry name" value="MFS"/>
</dbReference>
<feature type="transmembrane region" description="Helical" evidence="5">
    <location>
        <begin position="181"/>
        <end position="203"/>
    </location>
</feature>
<feature type="transmembrane region" description="Helical" evidence="5">
    <location>
        <begin position="295"/>
        <end position="315"/>
    </location>
</feature>
<dbReference type="KEGG" id="aab:A4R43_33275"/>
<sequence>MYLTTRNGPPVTEKPVTGGKLPSTVFALGAVSLLTDVSAEMITAFLPVYLLYTLQLGYVQFGLLDGLYNGATAMLRLLGGFVSDRLRRPKLVAMAGYGASALAKLAFPLAGASGAGIGGVLAFDRAGKGLRTAPRDALITLATPPGRLGRAFGVHRAMDTFGALLGPLVTFWILAELGTGASPVFAVSFCFAVLGCIVLATFVREHVPPSPKPARSPVSWRACAGLLRDRRVRRITLAAGLLGLVTISDAFVFVVLQKTSGVPLELLPLLPLGTALVFLTAAVPMGLAADRFGRWPVFFAGHVVLLGVYAVLLVPGGGFPVAIAALLGHGLFYAATDGVLMACAGPLVPEPLRASGLAVVQTGQAVARLLSSVGFGFLLAAMSMRAAVLLVLAAFVLALAGAALLLRRRRPDALAA</sequence>
<evidence type="ECO:0000256" key="3">
    <source>
        <dbReference type="ARBA" id="ARBA00022989"/>
    </source>
</evidence>
<feature type="transmembrane region" description="Helical" evidence="5">
    <location>
        <begin position="235"/>
        <end position="256"/>
    </location>
</feature>
<dbReference type="CDD" id="cd17370">
    <property type="entry name" value="MFS_MJ1317_like"/>
    <property type="match status" value="1"/>
</dbReference>
<accession>A0A344LLT3</accession>
<name>A0A344LLT3_9PSEU</name>
<dbReference type="RefSeq" id="WP_236808446.1">
    <property type="nucleotide sequence ID" value="NZ_CP015163.1"/>
</dbReference>
<dbReference type="Pfam" id="PF07690">
    <property type="entry name" value="MFS_1"/>
    <property type="match status" value="1"/>
</dbReference>
<dbReference type="EMBL" id="CP015163">
    <property type="protein sequence ID" value="AXB49007.1"/>
    <property type="molecule type" value="Genomic_DNA"/>
</dbReference>
<dbReference type="InterPro" id="IPR020846">
    <property type="entry name" value="MFS_dom"/>
</dbReference>
<gene>
    <name evidence="7" type="ORF">A4R43_33275</name>
</gene>
<dbReference type="PROSITE" id="PS50850">
    <property type="entry name" value="MFS"/>
    <property type="match status" value="1"/>
</dbReference>
<protein>
    <submittedName>
        <fullName evidence="7">MFS transporter</fullName>
    </submittedName>
</protein>
<evidence type="ECO:0000256" key="2">
    <source>
        <dbReference type="ARBA" id="ARBA00022692"/>
    </source>
</evidence>
<evidence type="ECO:0000313" key="7">
    <source>
        <dbReference type="EMBL" id="AXB49007.1"/>
    </source>
</evidence>
<dbReference type="AlphaFoldDB" id="A0A344LLT3"/>
<keyword evidence="2 5" id="KW-0812">Transmembrane</keyword>
<feature type="transmembrane region" description="Helical" evidence="5">
    <location>
        <begin position="268"/>
        <end position="288"/>
    </location>
</feature>
<feature type="transmembrane region" description="Helical" evidence="5">
    <location>
        <begin position="386"/>
        <end position="406"/>
    </location>
</feature>
<proteinExistence type="predicted"/>
<feature type="transmembrane region" description="Helical" evidence="5">
    <location>
        <begin position="157"/>
        <end position="175"/>
    </location>
</feature>
<dbReference type="SUPFAM" id="SSF103473">
    <property type="entry name" value="MFS general substrate transporter"/>
    <property type="match status" value="1"/>
</dbReference>
<dbReference type="GO" id="GO:0005886">
    <property type="term" value="C:plasma membrane"/>
    <property type="evidence" value="ECO:0007669"/>
    <property type="project" value="UniProtKB-SubCell"/>
</dbReference>
<evidence type="ECO:0000259" key="6">
    <source>
        <dbReference type="PROSITE" id="PS50850"/>
    </source>
</evidence>
<dbReference type="PANTHER" id="PTHR23518:SF2">
    <property type="entry name" value="MAJOR FACILITATOR SUPERFAMILY TRANSPORTER"/>
    <property type="match status" value="1"/>
</dbReference>
<evidence type="ECO:0000256" key="5">
    <source>
        <dbReference type="SAM" id="Phobius"/>
    </source>
</evidence>
<feature type="transmembrane region" description="Helical" evidence="5">
    <location>
        <begin position="102"/>
        <end position="123"/>
    </location>
</feature>
<keyword evidence="4 5" id="KW-0472">Membrane</keyword>
<comment type="subcellular location">
    <subcellularLocation>
        <location evidence="1">Cell membrane</location>
        <topology evidence="1">Multi-pass membrane protein</topology>
    </subcellularLocation>
</comment>
<evidence type="ECO:0000256" key="1">
    <source>
        <dbReference type="ARBA" id="ARBA00004651"/>
    </source>
</evidence>
<evidence type="ECO:0000256" key="4">
    <source>
        <dbReference type="ARBA" id="ARBA00023136"/>
    </source>
</evidence>
<keyword evidence="8" id="KW-1185">Reference proteome</keyword>
<reference evidence="7 8" key="1">
    <citation type="submission" date="2016-04" db="EMBL/GenBank/DDBJ databases">
        <title>Complete genome sequence and analysis of deep-sea sediment isolate, Amycolatopsis sp. WP1.</title>
        <authorList>
            <person name="Wang H."/>
            <person name="Chen S."/>
            <person name="Wu Q."/>
        </authorList>
    </citation>
    <scope>NUCLEOTIDE SEQUENCE [LARGE SCALE GENOMIC DNA]</scope>
    <source>
        <strain evidence="7 8">WP1</strain>
    </source>
</reference>
<feature type="domain" description="Major facilitator superfamily (MFS) profile" evidence="6">
    <location>
        <begin position="24"/>
        <end position="410"/>
    </location>
</feature>
<dbReference type="PANTHER" id="PTHR23518">
    <property type="entry name" value="C-METHYLTRANSFERASE"/>
    <property type="match status" value="1"/>
</dbReference>
<keyword evidence="3 5" id="KW-1133">Transmembrane helix</keyword>
<dbReference type="Proteomes" id="UP000250434">
    <property type="component" value="Chromosome"/>
</dbReference>
<evidence type="ECO:0000313" key="8">
    <source>
        <dbReference type="Proteomes" id="UP000250434"/>
    </source>
</evidence>
<dbReference type="GO" id="GO:0022857">
    <property type="term" value="F:transmembrane transporter activity"/>
    <property type="evidence" value="ECO:0007669"/>
    <property type="project" value="InterPro"/>
</dbReference>